<dbReference type="InterPro" id="IPR012337">
    <property type="entry name" value="RNaseH-like_sf"/>
</dbReference>
<evidence type="ECO:0000259" key="1">
    <source>
        <dbReference type="Pfam" id="PF01609"/>
    </source>
</evidence>
<dbReference type="PATRIC" id="fig|1434111.4.peg.2248"/>
<dbReference type="InterPro" id="IPR002559">
    <property type="entry name" value="Transposase_11"/>
</dbReference>
<protein>
    <recommendedName>
        <fullName evidence="1">Transposase IS4-like domain-containing protein</fullName>
    </recommendedName>
</protein>
<gene>
    <name evidence="2" type="ORF">MSLAZ_1718</name>
</gene>
<dbReference type="EMBL" id="CP009515">
    <property type="protein sequence ID" value="AKB74979.1"/>
    <property type="molecule type" value="Genomic_DNA"/>
</dbReference>
<keyword evidence="3" id="KW-1185">Reference proteome</keyword>
<feature type="domain" description="Transposase IS4-like" evidence="1">
    <location>
        <begin position="12"/>
        <end position="220"/>
    </location>
</feature>
<dbReference type="GO" id="GO:0003677">
    <property type="term" value="F:DNA binding"/>
    <property type="evidence" value="ECO:0007669"/>
    <property type="project" value="InterPro"/>
</dbReference>
<dbReference type="GO" id="GO:0006313">
    <property type="term" value="P:DNA transposition"/>
    <property type="evidence" value="ECO:0007669"/>
    <property type="project" value="InterPro"/>
</dbReference>
<reference evidence="2 3" key="1">
    <citation type="submission" date="2014-07" db="EMBL/GenBank/DDBJ databases">
        <title>Methanogenic archaea and the global carbon cycle.</title>
        <authorList>
            <person name="Henriksen J.R."/>
            <person name="Luke J."/>
            <person name="Reinhart S."/>
            <person name="Benedict M.N."/>
            <person name="Youngblut N.D."/>
            <person name="Metcalf M.E."/>
            <person name="Whitaker R.J."/>
            <person name="Metcalf W.W."/>
        </authorList>
    </citation>
    <scope>NUCLEOTIDE SEQUENCE [LARGE SCALE GENOMIC DNA]</scope>
    <source>
        <strain evidence="2 3">Z-7289</strain>
    </source>
</reference>
<sequence length="223" mass="26109">MKNYVNLKCGFLIVDDSTLDKPYAKKMAFVRRMWSGKHHRTVKGIGLVTLVWTDGTTVIPIDFRIYNIDEDDKTKNDHFLDMLDKAEERGFNPEFVLFDTWYASVKNLKAIRKKEWHFLTRLKINRSVNPDNKKNVPLETVDIPPKGLVVHLKAYGFVKVFRIVSKDGDTQHWVTNVQDMDESKREDLVKKSWKIEEYHRGIKQFCGVEKCQARKEESQSTEG</sequence>
<dbReference type="AlphaFoldDB" id="A0A0E3S2F8"/>
<dbReference type="STRING" id="1434111.MSLAZ_1718"/>
<dbReference type="HOGENOM" id="CLU_071602_0_0_2"/>
<dbReference type="KEGG" id="mls:MSLAZ_1718"/>
<name>A0A0E3S2F8_9EURY</name>
<evidence type="ECO:0000313" key="3">
    <source>
        <dbReference type="Proteomes" id="UP000033072"/>
    </source>
</evidence>
<evidence type="ECO:0000313" key="2">
    <source>
        <dbReference type="EMBL" id="AKB74979.1"/>
    </source>
</evidence>
<dbReference type="Proteomes" id="UP000033072">
    <property type="component" value="Chromosome"/>
</dbReference>
<dbReference type="Pfam" id="PF01609">
    <property type="entry name" value="DDE_Tnp_1"/>
    <property type="match status" value="1"/>
</dbReference>
<accession>A0A0E3S2F8</accession>
<proteinExistence type="predicted"/>
<organism evidence="2 3">
    <name type="scientific">Methanosarcina lacustris Z-7289</name>
    <dbReference type="NCBI Taxonomy" id="1434111"/>
    <lineage>
        <taxon>Archaea</taxon>
        <taxon>Methanobacteriati</taxon>
        <taxon>Methanobacteriota</taxon>
        <taxon>Stenosarchaea group</taxon>
        <taxon>Methanomicrobia</taxon>
        <taxon>Methanosarcinales</taxon>
        <taxon>Methanosarcinaceae</taxon>
        <taxon>Methanosarcina</taxon>
    </lineage>
</organism>
<dbReference type="GO" id="GO:0004803">
    <property type="term" value="F:transposase activity"/>
    <property type="evidence" value="ECO:0007669"/>
    <property type="project" value="InterPro"/>
</dbReference>
<dbReference type="SUPFAM" id="SSF53098">
    <property type="entry name" value="Ribonuclease H-like"/>
    <property type="match status" value="1"/>
</dbReference>